<comment type="similarity">
    <text evidence="2 7">Belongs to the thioredoxin family. DsbC subfamily.</text>
</comment>
<dbReference type="CDD" id="cd03020">
    <property type="entry name" value="DsbA_DsbC_DsbG"/>
    <property type="match status" value="1"/>
</dbReference>
<organism evidence="10 11">
    <name type="scientific">OM182 bacterium BACL3 MAG-120924-bin41</name>
    <dbReference type="NCBI Taxonomy" id="1655632"/>
    <lineage>
        <taxon>Bacteria</taxon>
        <taxon>Pseudomonadati</taxon>
        <taxon>Pseudomonadota</taxon>
        <taxon>Gammaproteobacteria</taxon>
        <taxon>OMG group</taxon>
        <taxon>OM182 clade</taxon>
    </lineage>
</organism>
<evidence type="ECO:0000259" key="9">
    <source>
        <dbReference type="Pfam" id="PF13098"/>
    </source>
</evidence>
<dbReference type="GO" id="GO:0042597">
    <property type="term" value="C:periplasmic space"/>
    <property type="evidence" value="ECO:0007669"/>
    <property type="project" value="UniProtKB-SubCell"/>
</dbReference>
<dbReference type="SUPFAM" id="SSF52833">
    <property type="entry name" value="Thioredoxin-like"/>
    <property type="match status" value="1"/>
</dbReference>
<dbReference type="InterPro" id="IPR051470">
    <property type="entry name" value="Thiol:disulfide_interchange"/>
</dbReference>
<dbReference type="PANTHER" id="PTHR35272">
    <property type="entry name" value="THIOL:DISULFIDE INTERCHANGE PROTEIN DSBC-RELATED"/>
    <property type="match status" value="1"/>
</dbReference>
<evidence type="ECO:0000256" key="4">
    <source>
        <dbReference type="ARBA" id="ARBA00022764"/>
    </source>
</evidence>
<dbReference type="Pfam" id="PF13098">
    <property type="entry name" value="Thioredoxin_2"/>
    <property type="match status" value="1"/>
</dbReference>
<dbReference type="InterPro" id="IPR036249">
    <property type="entry name" value="Thioredoxin-like_sf"/>
</dbReference>
<dbReference type="InterPro" id="IPR018950">
    <property type="entry name" value="DiS-bond_isomerase_DsbC/G_N"/>
</dbReference>
<dbReference type="Gene3D" id="3.10.450.70">
    <property type="entry name" value="Disulphide bond isomerase, DsbC/G, N-terminal"/>
    <property type="match status" value="1"/>
</dbReference>
<dbReference type="InterPro" id="IPR033954">
    <property type="entry name" value="DiS-bond_Isoase_DsbC/G"/>
</dbReference>
<dbReference type="InterPro" id="IPR012336">
    <property type="entry name" value="Thioredoxin-like_fold"/>
</dbReference>
<evidence type="ECO:0000256" key="5">
    <source>
        <dbReference type="ARBA" id="ARBA00023157"/>
    </source>
</evidence>
<dbReference type="AlphaFoldDB" id="A0A0R2X0D9"/>
<comment type="caution">
    <text evidence="10">The sequence shown here is derived from an EMBL/GenBank/DDBJ whole genome shotgun (WGS) entry which is preliminary data.</text>
</comment>
<keyword evidence="6 7" id="KW-0676">Redox-active center</keyword>
<keyword evidence="4 7" id="KW-0574">Periplasm</keyword>
<evidence type="ECO:0000256" key="3">
    <source>
        <dbReference type="ARBA" id="ARBA00022729"/>
    </source>
</evidence>
<dbReference type="Pfam" id="PF10411">
    <property type="entry name" value="DsbC_N"/>
    <property type="match status" value="1"/>
</dbReference>
<accession>A0A0R2X0D9</accession>
<evidence type="ECO:0000256" key="7">
    <source>
        <dbReference type="RuleBase" id="RU364038"/>
    </source>
</evidence>
<evidence type="ECO:0000256" key="1">
    <source>
        <dbReference type="ARBA" id="ARBA00004418"/>
    </source>
</evidence>
<feature type="domain" description="Thioredoxin-like fold" evidence="9">
    <location>
        <begin position="142"/>
        <end position="241"/>
    </location>
</feature>
<comment type="function">
    <text evidence="7">Required for disulfide bond formation in some periplasmic proteins. Acts by transferring its disulfide bond to other proteins and is reduced in the process.</text>
</comment>
<keyword evidence="3 7" id="KW-0732">Signal</keyword>
<protein>
    <recommendedName>
        <fullName evidence="7">Thiol:disulfide interchange protein</fullName>
    </recommendedName>
</protein>
<proteinExistence type="inferred from homology"/>
<comment type="subcellular location">
    <subcellularLocation>
        <location evidence="1 7">Periplasm</location>
    </subcellularLocation>
</comment>
<evidence type="ECO:0000313" key="10">
    <source>
        <dbReference type="EMBL" id="KRP27716.1"/>
    </source>
</evidence>
<name>A0A0R2X0D9_9GAMM</name>
<keyword evidence="5" id="KW-1015">Disulfide bond</keyword>
<evidence type="ECO:0000259" key="8">
    <source>
        <dbReference type="Pfam" id="PF10411"/>
    </source>
</evidence>
<evidence type="ECO:0000313" key="11">
    <source>
        <dbReference type="Proteomes" id="UP000052138"/>
    </source>
</evidence>
<dbReference type="InterPro" id="IPR009094">
    <property type="entry name" value="DiS-bond_isomerase_DsbC/G_N_sf"/>
</dbReference>
<reference evidence="10 11" key="1">
    <citation type="submission" date="2015-10" db="EMBL/GenBank/DDBJ databases">
        <title>Metagenome-Assembled Genomes uncover a global brackish microbiome.</title>
        <authorList>
            <person name="Hugerth L.W."/>
            <person name="Larsson J."/>
            <person name="Alneberg J."/>
            <person name="Lindh M.V."/>
            <person name="Legrand C."/>
            <person name="Pinhassi J."/>
            <person name="Andersson A.F."/>
        </authorList>
    </citation>
    <scope>NUCLEOTIDE SEQUENCE [LARGE SCALE GENOMIC DNA]</scope>
    <source>
        <strain evidence="10">BACL3 MAG-120924-bin41</strain>
    </source>
</reference>
<feature type="non-terminal residue" evidence="10">
    <location>
        <position position="241"/>
    </location>
</feature>
<evidence type="ECO:0000256" key="2">
    <source>
        <dbReference type="ARBA" id="ARBA00009813"/>
    </source>
</evidence>
<dbReference type="PANTHER" id="PTHR35272:SF3">
    <property type="entry name" value="THIOL:DISULFIDE INTERCHANGE PROTEIN DSBC"/>
    <property type="match status" value="1"/>
</dbReference>
<sequence>MTVSTATLRRALRAAIKPLHSSIPKRWITAVFAVALAFGIGQVNAQQSLRDKLSAAIETASGNQLKIINLKKTVLPTIYEVQLSTGEILYSDISGDYLFAGDMYRTSSTGLINLSATSRQGANLEKLNQIAESEMIIFEPEEVKATLTVFTDVDCTYCRKLHGELDQLLAYGIRVRYLAYPRGGADSPAFPKMVSVWCSSDRHKSFNQAKNGQNLPAADCETPILEHYVLGNEFGVNGTPA</sequence>
<feature type="domain" description="Disulphide bond isomerase DsbC/G N-terminal" evidence="8">
    <location>
        <begin position="50"/>
        <end position="114"/>
    </location>
</feature>
<dbReference type="Proteomes" id="UP000052138">
    <property type="component" value="Unassembled WGS sequence"/>
</dbReference>
<dbReference type="EMBL" id="LIDJ01000248">
    <property type="protein sequence ID" value="KRP27716.1"/>
    <property type="molecule type" value="Genomic_DNA"/>
</dbReference>
<evidence type="ECO:0000256" key="6">
    <source>
        <dbReference type="ARBA" id="ARBA00023284"/>
    </source>
</evidence>
<dbReference type="Gene3D" id="3.40.30.10">
    <property type="entry name" value="Glutaredoxin"/>
    <property type="match status" value="1"/>
</dbReference>
<dbReference type="SUPFAM" id="SSF54423">
    <property type="entry name" value="DsbC/DsbG N-terminal domain-like"/>
    <property type="match status" value="1"/>
</dbReference>
<gene>
    <name evidence="10" type="ORF">ABS30_07525</name>
</gene>